<evidence type="ECO:0000313" key="2">
    <source>
        <dbReference type="WBParaSite" id="ES5_v2.g23827.t1"/>
    </source>
</evidence>
<organism evidence="1 2">
    <name type="scientific">Panagrolaimus sp. ES5</name>
    <dbReference type="NCBI Taxonomy" id="591445"/>
    <lineage>
        <taxon>Eukaryota</taxon>
        <taxon>Metazoa</taxon>
        <taxon>Ecdysozoa</taxon>
        <taxon>Nematoda</taxon>
        <taxon>Chromadorea</taxon>
        <taxon>Rhabditida</taxon>
        <taxon>Tylenchina</taxon>
        <taxon>Panagrolaimomorpha</taxon>
        <taxon>Panagrolaimoidea</taxon>
        <taxon>Panagrolaimidae</taxon>
        <taxon>Panagrolaimus</taxon>
    </lineage>
</organism>
<dbReference type="WBParaSite" id="ES5_v2.g23827.t1">
    <property type="protein sequence ID" value="ES5_v2.g23827.t1"/>
    <property type="gene ID" value="ES5_v2.g23827"/>
</dbReference>
<accession>A0AC34G289</accession>
<protein>
    <submittedName>
        <fullName evidence="2">CHK kinase-like domain-containing protein</fullName>
    </submittedName>
</protein>
<proteinExistence type="predicted"/>
<name>A0AC34G289_9BILA</name>
<reference evidence="2" key="1">
    <citation type="submission" date="2022-11" db="UniProtKB">
        <authorList>
            <consortium name="WormBaseParasite"/>
        </authorList>
    </citation>
    <scope>IDENTIFICATION</scope>
</reference>
<dbReference type="Proteomes" id="UP000887579">
    <property type="component" value="Unplaced"/>
</dbReference>
<sequence>MVVSDIVDPTKKLHDRYHFTNGWLLDSLRENDEIFIKLHRNRPVKDITAYDVSVGKGFVSIVLRCTVIFVDLSETYTTILKIPSVDSMIKASDKSDYGEWITDELKQSFTDLHKFECDFYNEIAPLLDAPVPKVFKTEPWILEEQDGCVHMEDLTNRGKSLLYFDSINLTQIKSFVRHLARMHKNILSVDPKLWKGKHLKGSECFANALSVLESTYEPFLKKCKREEEFRPLIEKYKKISMSTNYYFYAIQQSFIDLGMPSVLVHGDPHSGNILWSINTDGDIENEITAIIDWQTMHEGSPMEDLARFLTHCTNGVVRRQAESMIFDFYLKCLTA</sequence>
<evidence type="ECO:0000313" key="1">
    <source>
        <dbReference type="Proteomes" id="UP000887579"/>
    </source>
</evidence>